<evidence type="ECO:0000256" key="1">
    <source>
        <dbReference type="SAM" id="MobiDB-lite"/>
    </source>
</evidence>
<sequence>MMSRILAYTSPAMGHLFPLMPLLLELHARGHRVHVKTLASQVGMVRAQGLEAEPIDPRIEAVRIEDYAAKGPVQALSAFAQAVSTRGAFDAPDLLAAADTVGPDAVIVDINAWGALCAAEARGGAWATFSPYTPSLRSRSVPPFGPGLPPMPGPLGTVRDAVVRRLTIGAVEKAFMPRLTQLRARQGLGPVLDTDEFFRRTSLLLVMTSEPFEYPRTDWEDNVRLIGALPWEPPVAAPDWVSDPGEPFVLVTTSSEYQADEALARAAVEGLAGEPYRVVVTMPAGVADLGALPANVRLERFVPHGPVLARSAVAVTHGGMGATQKALSAGVPCVVVPFGRDQLEVAARVRHARAGVRLAKGRLTPHGLRDAVGRAAMMADGARRVAAGYRAAGGAGAGADELESLLRKSPRSSESESTLRSPDGP</sequence>
<dbReference type="PANTHER" id="PTHR48050">
    <property type="entry name" value="STEROL 3-BETA-GLUCOSYLTRANSFERASE"/>
    <property type="match status" value="1"/>
</dbReference>
<evidence type="ECO:0000313" key="4">
    <source>
        <dbReference type="Proteomes" id="UP001202922"/>
    </source>
</evidence>
<evidence type="ECO:0000259" key="2">
    <source>
        <dbReference type="Pfam" id="PF06722"/>
    </source>
</evidence>
<dbReference type="Gene3D" id="3.40.50.2000">
    <property type="entry name" value="Glycogen Phosphorylase B"/>
    <property type="match status" value="2"/>
</dbReference>
<feature type="compositionally biased region" description="Polar residues" evidence="1">
    <location>
        <begin position="415"/>
        <end position="425"/>
    </location>
</feature>
<dbReference type="PANTHER" id="PTHR48050:SF13">
    <property type="entry name" value="STEROL 3-BETA-GLUCOSYLTRANSFERASE UGT80A2"/>
    <property type="match status" value="1"/>
</dbReference>
<feature type="domain" description="Erythromycin biosynthesis protein CIII-like C-terminal" evidence="2">
    <location>
        <begin position="278"/>
        <end position="387"/>
    </location>
</feature>
<organism evidence="3 4">
    <name type="scientific">Sinomonas terrae</name>
    <dbReference type="NCBI Taxonomy" id="2908838"/>
    <lineage>
        <taxon>Bacteria</taxon>
        <taxon>Bacillati</taxon>
        <taxon>Actinomycetota</taxon>
        <taxon>Actinomycetes</taxon>
        <taxon>Micrococcales</taxon>
        <taxon>Micrococcaceae</taxon>
        <taxon>Sinomonas</taxon>
    </lineage>
</organism>
<gene>
    <name evidence="3" type="ORF">L0M17_09090</name>
</gene>
<protein>
    <submittedName>
        <fullName evidence="3">Glycosyltransferase</fullName>
    </submittedName>
</protein>
<comment type="caution">
    <text evidence="3">The sequence shown here is derived from an EMBL/GenBank/DDBJ whole genome shotgun (WGS) entry which is preliminary data.</text>
</comment>
<keyword evidence="4" id="KW-1185">Reference proteome</keyword>
<dbReference type="CDD" id="cd03784">
    <property type="entry name" value="GT1_Gtf-like"/>
    <property type="match status" value="1"/>
</dbReference>
<name>A0ABS9U0L5_9MICC</name>
<dbReference type="SUPFAM" id="SSF53756">
    <property type="entry name" value="UDP-Glycosyltransferase/glycogen phosphorylase"/>
    <property type="match status" value="1"/>
</dbReference>
<dbReference type="Pfam" id="PF06722">
    <property type="entry name" value="EryCIII-like_C"/>
    <property type="match status" value="1"/>
</dbReference>
<proteinExistence type="predicted"/>
<accession>A0ABS9U0L5</accession>
<dbReference type="InterPro" id="IPR010610">
    <property type="entry name" value="EryCIII-like_C"/>
</dbReference>
<dbReference type="Proteomes" id="UP001202922">
    <property type="component" value="Unassembled WGS sequence"/>
</dbReference>
<evidence type="ECO:0000313" key="3">
    <source>
        <dbReference type="EMBL" id="MCH6470130.1"/>
    </source>
</evidence>
<dbReference type="RefSeq" id="WP_241053648.1">
    <property type="nucleotide sequence ID" value="NZ_JAKZBV010000001.1"/>
</dbReference>
<feature type="region of interest" description="Disordered" evidence="1">
    <location>
        <begin position="403"/>
        <end position="425"/>
    </location>
</feature>
<dbReference type="InterPro" id="IPR050426">
    <property type="entry name" value="Glycosyltransferase_28"/>
</dbReference>
<reference evidence="3 4" key="1">
    <citation type="submission" date="2022-03" db="EMBL/GenBank/DDBJ databases">
        <title>Sinomonas sp. isolated from a soil.</title>
        <authorList>
            <person name="Han J."/>
            <person name="Kim D.-U."/>
        </authorList>
    </citation>
    <scope>NUCLEOTIDE SEQUENCE [LARGE SCALE GENOMIC DNA]</scope>
    <source>
        <strain evidence="3 4">5-5</strain>
    </source>
</reference>
<dbReference type="EMBL" id="JAKZBV010000001">
    <property type="protein sequence ID" value="MCH6470130.1"/>
    <property type="molecule type" value="Genomic_DNA"/>
</dbReference>
<dbReference type="InterPro" id="IPR002213">
    <property type="entry name" value="UDP_glucos_trans"/>
</dbReference>